<keyword evidence="3 6" id="KW-1133">Transmembrane helix</keyword>
<organism evidence="8 9">
    <name type="scientific">Periconia macrospinosa</name>
    <dbReference type="NCBI Taxonomy" id="97972"/>
    <lineage>
        <taxon>Eukaryota</taxon>
        <taxon>Fungi</taxon>
        <taxon>Dikarya</taxon>
        <taxon>Ascomycota</taxon>
        <taxon>Pezizomycotina</taxon>
        <taxon>Dothideomycetes</taxon>
        <taxon>Pleosporomycetidae</taxon>
        <taxon>Pleosporales</taxon>
        <taxon>Massarineae</taxon>
        <taxon>Periconiaceae</taxon>
        <taxon>Periconia</taxon>
    </lineage>
</organism>
<dbReference type="CDD" id="cd17323">
    <property type="entry name" value="MFS_Tpo1_MDR_like"/>
    <property type="match status" value="1"/>
</dbReference>
<dbReference type="Pfam" id="PF07690">
    <property type="entry name" value="MFS_1"/>
    <property type="match status" value="1"/>
</dbReference>
<feature type="transmembrane region" description="Helical" evidence="6">
    <location>
        <begin position="42"/>
        <end position="62"/>
    </location>
</feature>
<feature type="transmembrane region" description="Helical" evidence="6">
    <location>
        <begin position="363"/>
        <end position="382"/>
    </location>
</feature>
<dbReference type="Gene3D" id="1.20.1250.20">
    <property type="entry name" value="MFS general substrate transporter like domains"/>
    <property type="match status" value="1"/>
</dbReference>
<dbReference type="GO" id="GO:0022857">
    <property type="term" value="F:transmembrane transporter activity"/>
    <property type="evidence" value="ECO:0007669"/>
    <property type="project" value="InterPro"/>
</dbReference>
<feature type="transmembrane region" description="Helical" evidence="6">
    <location>
        <begin position="421"/>
        <end position="444"/>
    </location>
</feature>
<dbReference type="AlphaFoldDB" id="A0A2V1DGY3"/>
<evidence type="ECO:0000259" key="7">
    <source>
        <dbReference type="PROSITE" id="PS50850"/>
    </source>
</evidence>
<dbReference type="PANTHER" id="PTHR23502">
    <property type="entry name" value="MAJOR FACILITATOR SUPERFAMILY"/>
    <property type="match status" value="1"/>
</dbReference>
<feature type="transmembrane region" description="Helical" evidence="6">
    <location>
        <begin position="82"/>
        <end position="101"/>
    </location>
</feature>
<reference evidence="8 9" key="1">
    <citation type="journal article" date="2018" name="Sci. Rep.">
        <title>Comparative genomics provides insights into the lifestyle and reveals functional heterogeneity of dark septate endophytic fungi.</title>
        <authorList>
            <person name="Knapp D.G."/>
            <person name="Nemeth J.B."/>
            <person name="Barry K."/>
            <person name="Hainaut M."/>
            <person name="Henrissat B."/>
            <person name="Johnson J."/>
            <person name="Kuo A."/>
            <person name="Lim J.H.P."/>
            <person name="Lipzen A."/>
            <person name="Nolan M."/>
            <person name="Ohm R.A."/>
            <person name="Tamas L."/>
            <person name="Grigoriev I.V."/>
            <person name="Spatafora J.W."/>
            <person name="Nagy L.G."/>
            <person name="Kovacs G.M."/>
        </authorList>
    </citation>
    <scope>NUCLEOTIDE SEQUENCE [LARGE SCALE GENOMIC DNA]</scope>
    <source>
        <strain evidence="8 9">DSE2036</strain>
    </source>
</reference>
<dbReference type="OrthoDB" id="5296287at2759"/>
<keyword evidence="4 6" id="KW-0472">Membrane</keyword>
<dbReference type="GO" id="GO:0042908">
    <property type="term" value="P:xenobiotic transport"/>
    <property type="evidence" value="ECO:0007669"/>
    <property type="project" value="UniProtKB-ARBA"/>
</dbReference>
<feature type="transmembrane region" description="Helical" evidence="6">
    <location>
        <begin position="283"/>
        <end position="302"/>
    </location>
</feature>
<feature type="transmembrane region" description="Helical" evidence="6">
    <location>
        <begin position="113"/>
        <end position="140"/>
    </location>
</feature>
<evidence type="ECO:0000256" key="2">
    <source>
        <dbReference type="ARBA" id="ARBA00022692"/>
    </source>
</evidence>
<feature type="region of interest" description="Disordered" evidence="5">
    <location>
        <begin position="1"/>
        <end position="34"/>
    </location>
</feature>
<feature type="compositionally biased region" description="Basic and acidic residues" evidence="5">
    <location>
        <begin position="240"/>
        <end position="252"/>
    </location>
</feature>
<proteinExistence type="predicted"/>
<evidence type="ECO:0000256" key="3">
    <source>
        <dbReference type="ARBA" id="ARBA00022989"/>
    </source>
</evidence>
<accession>A0A2V1DGY3</accession>
<dbReference type="GO" id="GO:0140115">
    <property type="term" value="P:export across plasma membrane"/>
    <property type="evidence" value="ECO:0007669"/>
    <property type="project" value="UniProtKB-ARBA"/>
</dbReference>
<feature type="transmembrane region" description="Helical" evidence="6">
    <location>
        <begin position="456"/>
        <end position="479"/>
    </location>
</feature>
<feature type="transmembrane region" description="Helical" evidence="6">
    <location>
        <begin position="201"/>
        <end position="221"/>
    </location>
</feature>
<dbReference type="InterPro" id="IPR036259">
    <property type="entry name" value="MFS_trans_sf"/>
</dbReference>
<comment type="subcellular location">
    <subcellularLocation>
        <location evidence="1">Membrane</location>
        <topology evidence="1">Multi-pass membrane protein</topology>
    </subcellularLocation>
</comment>
<dbReference type="PROSITE" id="PS50850">
    <property type="entry name" value="MFS"/>
    <property type="match status" value="1"/>
</dbReference>
<dbReference type="InterPro" id="IPR011701">
    <property type="entry name" value="MFS"/>
</dbReference>
<name>A0A2V1DGY3_9PLEO</name>
<dbReference type="EMBL" id="KZ805437">
    <property type="protein sequence ID" value="PVH97402.1"/>
    <property type="molecule type" value="Genomic_DNA"/>
</dbReference>
<dbReference type="InterPro" id="IPR020846">
    <property type="entry name" value="MFS_dom"/>
</dbReference>
<feature type="transmembrane region" description="Helical" evidence="6">
    <location>
        <begin position="175"/>
        <end position="195"/>
    </location>
</feature>
<evidence type="ECO:0000256" key="6">
    <source>
        <dbReference type="SAM" id="Phobius"/>
    </source>
</evidence>
<dbReference type="PANTHER" id="PTHR23502:SF60">
    <property type="entry name" value="MAJOR FACILITATOR SUPERFAMILY (MFS) PROFILE DOMAIN-CONTAINING PROTEIN-RELATED"/>
    <property type="match status" value="1"/>
</dbReference>
<feature type="domain" description="Major facilitator superfamily (MFS) profile" evidence="7">
    <location>
        <begin position="44"/>
        <end position="482"/>
    </location>
</feature>
<gene>
    <name evidence="8" type="ORF">DM02DRAFT_533301</name>
</gene>
<evidence type="ECO:0000313" key="8">
    <source>
        <dbReference type="EMBL" id="PVH97402.1"/>
    </source>
</evidence>
<feature type="transmembrane region" description="Helical" evidence="6">
    <location>
        <begin position="146"/>
        <end position="163"/>
    </location>
</feature>
<sequence>MNETNDKKGETPGSGLNAPPTTETLWQRSPSNPMRWSNPRKWTIILLIAVANFFAYMAYTAFQPALATIMDDLGVKSNRGSLSTLTISINILGYVFGPIFIAPVSEQVGRRTVLIIAIPILWISIVGPGASVNIAMFLVFRALGGFPTTALNLISYAIVADLLPVERRGLGMSIVLAGPSIGPTLGPLTGGYIAQYIGWRWIFWIYTMAAGICGILVILVYRETYNPVLERRFYAARREGQKRDSTHDKDSEQSLGGNEPPIRPPPSLRQACVRPFKLMLTPVVIYATFVCSIANSYLVFSLATLGTSFQKQYGFSASQSGLAYLGMTVGFTISQFTAGLLSDSYIRKKTRNGELPAKPEQRLPILMIGAVMLPAGFIVYGWGLQYQVHWIVPIIGSAMISLGVMYNFMPVQMYVVDSFTIYSVSATGAVGIIRSIITTVFPLAGDPLYARLDYGWGNTLLAFIALTSLPMAIIFIIYGERWRLRYPPKL</sequence>
<keyword evidence="2 6" id="KW-0812">Transmembrane</keyword>
<evidence type="ECO:0000313" key="9">
    <source>
        <dbReference type="Proteomes" id="UP000244855"/>
    </source>
</evidence>
<feature type="transmembrane region" description="Helical" evidence="6">
    <location>
        <begin position="322"/>
        <end position="342"/>
    </location>
</feature>
<feature type="compositionally biased region" description="Basic and acidic residues" evidence="5">
    <location>
        <begin position="1"/>
        <end position="10"/>
    </location>
</feature>
<dbReference type="SUPFAM" id="SSF103473">
    <property type="entry name" value="MFS general substrate transporter"/>
    <property type="match status" value="1"/>
</dbReference>
<dbReference type="Proteomes" id="UP000244855">
    <property type="component" value="Unassembled WGS sequence"/>
</dbReference>
<feature type="region of interest" description="Disordered" evidence="5">
    <location>
        <begin position="240"/>
        <end position="267"/>
    </location>
</feature>
<evidence type="ECO:0000256" key="1">
    <source>
        <dbReference type="ARBA" id="ARBA00004141"/>
    </source>
</evidence>
<evidence type="ECO:0000256" key="5">
    <source>
        <dbReference type="SAM" id="MobiDB-lite"/>
    </source>
</evidence>
<evidence type="ECO:0000256" key="4">
    <source>
        <dbReference type="ARBA" id="ARBA00023136"/>
    </source>
</evidence>
<protein>
    <submittedName>
        <fullName evidence="8">MFS general substrate transporter</fullName>
    </submittedName>
</protein>
<feature type="compositionally biased region" description="Polar residues" evidence="5">
    <location>
        <begin position="19"/>
        <end position="34"/>
    </location>
</feature>
<keyword evidence="9" id="KW-1185">Reference proteome</keyword>
<dbReference type="PROSITE" id="PS00216">
    <property type="entry name" value="SUGAR_TRANSPORT_1"/>
    <property type="match status" value="1"/>
</dbReference>
<dbReference type="InterPro" id="IPR005829">
    <property type="entry name" value="Sugar_transporter_CS"/>
</dbReference>
<dbReference type="GO" id="GO:0016020">
    <property type="term" value="C:membrane"/>
    <property type="evidence" value="ECO:0007669"/>
    <property type="project" value="UniProtKB-SubCell"/>
</dbReference>
<dbReference type="STRING" id="97972.A0A2V1DGY3"/>
<feature type="transmembrane region" description="Helical" evidence="6">
    <location>
        <begin position="388"/>
        <end position="409"/>
    </location>
</feature>